<protein>
    <submittedName>
        <fullName evidence="1">Uncharacterized protein</fullName>
    </submittedName>
</protein>
<reference evidence="1 2" key="1">
    <citation type="submission" date="2020-04" db="EMBL/GenBank/DDBJ databases">
        <title>Knoellia sp. isolate from air conditioner.</title>
        <authorList>
            <person name="Chea S."/>
            <person name="Kim D.-U."/>
        </authorList>
    </citation>
    <scope>NUCLEOTIDE SEQUENCE [LARGE SCALE GENOMIC DNA]</scope>
    <source>
        <strain evidence="1 2">DB2414S</strain>
    </source>
</reference>
<name>A0A849HCI7_9MICO</name>
<accession>A0A849HCI7</accession>
<dbReference type="RefSeq" id="WP_171241562.1">
    <property type="nucleotide sequence ID" value="NZ_JABEPQ010000001.1"/>
</dbReference>
<organism evidence="1 2">
    <name type="scientific">Knoellia koreensis</name>
    <dbReference type="NCBI Taxonomy" id="2730921"/>
    <lineage>
        <taxon>Bacteria</taxon>
        <taxon>Bacillati</taxon>
        <taxon>Actinomycetota</taxon>
        <taxon>Actinomycetes</taxon>
        <taxon>Micrococcales</taxon>
        <taxon>Intrasporangiaceae</taxon>
        <taxon>Knoellia</taxon>
    </lineage>
</organism>
<sequence>MRNWLSSQGARVGATFIGEESQGKPGYDNVYCLVQLNDGRWMVAYFERGSYDDARYFTDEAAACLDFVQMVAPRRDVTEASRAWERFGGAQS</sequence>
<dbReference type="AlphaFoldDB" id="A0A849HCI7"/>
<evidence type="ECO:0000313" key="2">
    <source>
        <dbReference type="Proteomes" id="UP000588586"/>
    </source>
</evidence>
<dbReference type="Proteomes" id="UP000588586">
    <property type="component" value="Unassembled WGS sequence"/>
</dbReference>
<proteinExistence type="predicted"/>
<evidence type="ECO:0000313" key="1">
    <source>
        <dbReference type="EMBL" id="NNM44404.1"/>
    </source>
</evidence>
<keyword evidence="2" id="KW-1185">Reference proteome</keyword>
<dbReference type="EMBL" id="JABEPQ010000001">
    <property type="protein sequence ID" value="NNM44404.1"/>
    <property type="molecule type" value="Genomic_DNA"/>
</dbReference>
<comment type="caution">
    <text evidence="1">The sequence shown here is derived from an EMBL/GenBank/DDBJ whole genome shotgun (WGS) entry which is preliminary data.</text>
</comment>
<gene>
    <name evidence="1" type="ORF">HJG52_00075</name>
</gene>